<dbReference type="WBParaSite" id="GPUH_0001172701-mRNA-1">
    <property type="protein sequence ID" value="GPUH_0001172701-mRNA-1"/>
    <property type="gene ID" value="GPUH_0001172701"/>
</dbReference>
<reference evidence="3 4" key="2">
    <citation type="submission" date="2018-11" db="EMBL/GenBank/DDBJ databases">
        <authorList>
            <consortium name="Pathogen Informatics"/>
        </authorList>
    </citation>
    <scope>NUCLEOTIDE SEQUENCE [LARGE SCALE GENOMIC DNA]</scope>
</reference>
<evidence type="ECO:0000256" key="2">
    <source>
        <dbReference type="SAM" id="MobiDB-lite"/>
    </source>
</evidence>
<protein>
    <submittedName>
        <fullName evidence="5">RING-type domain-containing protein</fullName>
    </submittedName>
</protein>
<keyword evidence="1" id="KW-0175">Coiled coil</keyword>
<evidence type="ECO:0000313" key="3">
    <source>
        <dbReference type="EMBL" id="VDN19145.1"/>
    </source>
</evidence>
<name>A0A183DSM2_9BILA</name>
<dbReference type="EMBL" id="UYRT01078749">
    <property type="protein sequence ID" value="VDN19145.1"/>
    <property type="molecule type" value="Genomic_DNA"/>
</dbReference>
<dbReference type="SUPFAM" id="SSF57850">
    <property type="entry name" value="RING/U-box"/>
    <property type="match status" value="1"/>
</dbReference>
<evidence type="ECO:0000313" key="4">
    <source>
        <dbReference type="Proteomes" id="UP000271098"/>
    </source>
</evidence>
<sequence length="215" mass="24140">MSSLSASSARKRPPSREVDTPLVDVAGDGGDDDGAALSVQPCGYSCSSDPEPATLDSHYRCCQCINTHLERFKRCPVCNRNLDPNLGPIVFPNYTACSIVDAFRFKTELSRSLSAHGVNNMKKGEALVEMALFADINMLDHLMNFLKERRSRISSANSWKNNVLLMEFLDEMVEQREAQLAKIEKELAVLRRDKASLQVPFLVEVVQKMKEFHMQ</sequence>
<organism evidence="5">
    <name type="scientific">Gongylonema pulchrum</name>
    <dbReference type="NCBI Taxonomy" id="637853"/>
    <lineage>
        <taxon>Eukaryota</taxon>
        <taxon>Metazoa</taxon>
        <taxon>Ecdysozoa</taxon>
        <taxon>Nematoda</taxon>
        <taxon>Chromadorea</taxon>
        <taxon>Rhabditida</taxon>
        <taxon>Spirurina</taxon>
        <taxon>Spiruromorpha</taxon>
        <taxon>Spiruroidea</taxon>
        <taxon>Gongylonematidae</taxon>
        <taxon>Gongylonema</taxon>
    </lineage>
</organism>
<keyword evidence="4" id="KW-1185">Reference proteome</keyword>
<feature type="region of interest" description="Disordered" evidence="2">
    <location>
        <begin position="1"/>
        <end position="31"/>
    </location>
</feature>
<reference evidence="5" key="1">
    <citation type="submission" date="2016-06" db="UniProtKB">
        <authorList>
            <consortium name="WormBaseParasite"/>
        </authorList>
    </citation>
    <scope>IDENTIFICATION</scope>
</reference>
<dbReference type="InterPro" id="IPR042755">
    <property type="entry name" value="COP1"/>
</dbReference>
<proteinExistence type="predicted"/>
<accession>A0A183DSM2</accession>
<feature type="coiled-coil region" evidence="1">
    <location>
        <begin position="166"/>
        <end position="193"/>
    </location>
</feature>
<evidence type="ECO:0000313" key="5">
    <source>
        <dbReference type="WBParaSite" id="GPUH_0001172701-mRNA-1"/>
    </source>
</evidence>
<gene>
    <name evidence="3" type="ORF">GPUH_LOCUS11713</name>
</gene>
<dbReference type="GO" id="GO:0061630">
    <property type="term" value="F:ubiquitin protein ligase activity"/>
    <property type="evidence" value="ECO:0007669"/>
    <property type="project" value="InterPro"/>
</dbReference>
<dbReference type="AlphaFoldDB" id="A0A183DSM2"/>
<evidence type="ECO:0000256" key="1">
    <source>
        <dbReference type="SAM" id="Coils"/>
    </source>
</evidence>
<dbReference type="OrthoDB" id="273771at2759"/>
<dbReference type="Proteomes" id="UP000271098">
    <property type="component" value="Unassembled WGS sequence"/>
</dbReference>
<dbReference type="PANTHER" id="PTHR44080">
    <property type="entry name" value="E3 UBIQUITIN-PROTEIN LIGASE COP1"/>
    <property type="match status" value="1"/>
</dbReference>